<organism evidence="7 8">
    <name type="scientific">Ditylenchus destructor</name>
    <dbReference type="NCBI Taxonomy" id="166010"/>
    <lineage>
        <taxon>Eukaryota</taxon>
        <taxon>Metazoa</taxon>
        <taxon>Ecdysozoa</taxon>
        <taxon>Nematoda</taxon>
        <taxon>Chromadorea</taxon>
        <taxon>Rhabditida</taxon>
        <taxon>Tylenchina</taxon>
        <taxon>Tylenchomorpha</taxon>
        <taxon>Sphaerularioidea</taxon>
        <taxon>Anguinidae</taxon>
        <taxon>Anguininae</taxon>
        <taxon>Ditylenchus</taxon>
    </lineage>
</organism>
<gene>
    <name evidence="7" type="ORF">DdX_05277</name>
</gene>
<proteinExistence type="inferred from homology"/>
<evidence type="ECO:0000256" key="4">
    <source>
        <dbReference type="ARBA" id="ARBA00022989"/>
    </source>
</evidence>
<dbReference type="PANTHER" id="PTHR21355:SF0">
    <property type="entry name" value="G-PROTEIN COUPLED RECEPTOR-ASSOCIATED PROTEIN LMBRD2"/>
    <property type="match status" value="1"/>
</dbReference>
<dbReference type="PANTHER" id="PTHR21355">
    <property type="entry name" value="G-PROTEIN COUPLED RECEPTOR-ASSOCIATED PROTEIN LMBRD2"/>
    <property type="match status" value="1"/>
</dbReference>
<evidence type="ECO:0000256" key="5">
    <source>
        <dbReference type="ARBA" id="ARBA00023136"/>
    </source>
</evidence>
<evidence type="ECO:0000313" key="7">
    <source>
        <dbReference type="EMBL" id="KAI1719917.1"/>
    </source>
</evidence>
<feature type="transmembrane region" description="Helical" evidence="6">
    <location>
        <begin position="177"/>
        <end position="199"/>
    </location>
</feature>
<evidence type="ECO:0000256" key="3">
    <source>
        <dbReference type="ARBA" id="ARBA00022692"/>
    </source>
</evidence>
<protein>
    <submittedName>
        <fullName evidence="7">LMBR1-like membrane protein domain-containing protein</fullName>
    </submittedName>
</protein>
<dbReference type="GO" id="GO:0016020">
    <property type="term" value="C:membrane"/>
    <property type="evidence" value="ECO:0007669"/>
    <property type="project" value="UniProtKB-SubCell"/>
</dbReference>
<accession>A0AAD4N9E2</accession>
<sequence>MYLFSTPFQRRDLSVIVYPKIISCLINFFRLSWERTRTLNSAAIKLHKRVLDAVQDHHRCQAQWRALINKAFYLEDVDLAEATHQLPPKWTTIATDLPTFAKFKRSGMMGGKDIVLPHSMRYAWHITLKRPLFMAFGVICAAMTCMIMWSECTFFVIHPQLSIAARILHSAARGYHYKYIQICAVFLILYLGVCAYYTIFRLRIYRYYHLDPNQMTDENSLIFSAIIDLQLMDPFYNSFTIDLQLMDPFYNSFTIDLQLMDPFYNSFTIDLQLMDPFYNSFTIDLIDLQLMDPFYNSFTIDLQLMDPFYNSFTIDLQLMDPFYNSFTIDLQLMDPFYNSFRIDLQLMDPFYNSFTIDLQLMDPFYNSFRIDLQLMDPFYNSFTIDLQLMDPFYNSFRIDLQLMDPF</sequence>
<reference evidence="7" key="1">
    <citation type="submission" date="2022-01" db="EMBL/GenBank/DDBJ databases">
        <title>Genome Sequence Resource for Two Populations of Ditylenchus destructor, the Migratory Endoparasitic Phytonematode.</title>
        <authorList>
            <person name="Zhang H."/>
            <person name="Lin R."/>
            <person name="Xie B."/>
        </authorList>
    </citation>
    <scope>NUCLEOTIDE SEQUENCE</scope>
    <source>
        <strain evidence="7">BazhouSP</strain>
    </source>
</reference>
<name>A0AAD4N9E2_9BILA</name>
<evidence type="ECO:0000256" key="6">
    <source>
        <dbReference type="SAM" id="Phobius"/>
    </source>
</evidence>
<comment type="caution">
    <text evidence="7">The sequence shown here is derived from an EMBL/GenBank/DDBJ whole genome shotgun (WGS) entry which is preliminary data.</text>
</comment>
<dbReference type="InterPro" id="IPR051584">
    <property type="entry name" value="GPCR-associated_LMBR1"/>
</dbReference>
<keyword evidence="4 6" id="KW-1133">Transmembrane helix</keyword>
<dbReference type="Proteomes" id="UP001201812">
    <property type="component" value="Unassembled WGS sequence"/>
</dbReference>
<comment type="subcellular location">
    <subcellularLocation>
        <location evidence="1">Membrane</location>
        <topology evidence="1">Multi-pass membrane protein</topology>
    </subcellularLocation>
</comment>
<evidence type="ECO:0000313" key="8">
    <source>
        <dbReference type="Proteomes" id="UP001201812"/>
    </source>
</evidence>
<dbReference type="Pfam" id="PF04791">
    <property type="entry name" value="LMBR1"/>
    <property type="match status" value="1"/>
</dbReference>
<comment type="similarity">
    <text evidence="2">Belongs to the LIMR family.</text>
</comment>
<feature type="transmembrane region" description="Helical" evidence="6">
    <location>
        <begin position="132"/>
        <end position="157"/>
    </location>
</feature>
<evidence type="ECO:0000256" key="1">
    <source>
        <dbReference type="ARBA" id="ARBA00004141"/>
    </source>
</evidence>
<keyword evidence="5 6" id="KW-0472">Membrane</keyword>
<keyword evidence="8" id="KW-1185">Reference proteome</keyword>
<dbReference type="AlphaFoldDB" id="A0AAD4N9E2"/>
<evidence type="ECO:0000256" key="2">
    <source>
        <dbReference type="ARBA" id="ARBA00010487"/>
    </source>
</evidence>
<dbReference type="EMBL" id="JAKKPZ010000006">
    <property type="protein sequence ID" value="KAI1719917.1"/>
    <property type="molecule type" value="Genomic_DNA"/>
</dbReference>
<dbReference type="InterPro" id="IPR006876">
    <property type="entry name" value="LMBR1-like_membr_prot"/>
</dbReference>
<keyword evidence="3 6" id="KW-0812">Transmembrane</keyword>